<protein>
    <submittedName>
        <fullName evidence="9">Transcription initiation factor TFIID subunit 4</fullName>
    </submittedName>
</protein>
<dbReference type="GO" id="GO:0005669">
    <property type="term" value="C:transcription factor TFIID complex"/>
    <property type="evidence" value="ECO:0007669"/>
    <property type="project" value="InterPro"/>
</dbReference>
<dbReference type="GO" id="GO:0003677">
    <property type="term" value="F:DNA binding"/>
    <property type="evidence" value="ECO:0007669"/>
    <property type="project" value="TreeGrafter"/>
</dbReference>
<dbReference type="InterPro" id="IPR003894">
    <property type="entry name" value="TAFH_NHR1"/>
</dbReference>
<keyword evidence="5" id="KW-0539">Nucleus</keyword>
<reference evidence="9" key="1">
    <citation type="journal article" date="2016" name="Ticks Tick Borne Dis.">
        <title>De novo assembly and annotation of the salivary gland transcriptome of Rhipicephalus appendiculatus male and female ticks during blood feeding.</title>
        <authorList>
            <person name="de Castro M.H."/>
            <person name="de Klerk D."/>
            <person name="Pienaar R."/>
            <person name="Latif A.A."/>
            <person name="Rees D.J."/>
            <person name="Mans B.J."/>
        </authorList>
    </citation>
    <scope>NUCLEOTIDE SEQUENCE</scope>
    <source>
        <tissue evidence="9">Salivary glands</tissue>
    </source>
</reference>
<dbReference type="GO" id="GO:0046982">
    <property type="term" value="F:protein heterodimerization activity"/>
    <property type="evidence" value="ECO:0007669"/>
    <property type="project" value="InterPro"/>
</dbReference>
<feature type="coiled-coil region" evidence="6">
    <location>
        <begin position="549"/>
        <end position="608"/>
    </location>
</feature>
<dbReference type="GO" id="GO:0006367">
    <property type="term" value="P:transcription initiation at RNA polymerase II promoter"/>
    <property type="evidence" value="ECO:0007669"/>
    <property type="project" value="TreeGrafter"/>
</dbReference>
<dbReference type="Pfam" id="PF07531">
    <property type="entry name" value="TAFH"/>
    <property type="match status" value="1"/>
</dbReference>
<dbReference type="InterPro" id="IPR037249">
    <property type="entry name" value="TAFH/NHR1_dom_sf"/>
</dbReference>
<evidence type="ECO:0000256" key="1">
    <source>
        <dbReference type="ARBA" id="ARBA00004123"/>
    </source>
</evidence>
<dbReference type="PANTHER" id="PTHR15138">
    <property type="entry name" value="TRANSCRIPTION INITIATION FACTOR TFIID SUBUNIT 4"/>
    <property type="match status" value="1"/>
</dbReference>
<feature type="region of interest" description="Disordered" evidence="7">
    <location>
        <begin position="404"/>
        <end position="434"/>
    </location>
</feature>
<dbReference type="CDD" id="cd08045">
    <property type="entry name" value="HFD_TAF4"/>
    <property type="match status" value="1"/>
</dbReference>
<keyword evidence="3" id="KW-0805">Transcription regulation</keyword>
<dbReference type="Gene3D" id="1.20.120.1110">
    <property type="entry name" value="TAFH/NHR1 domain"/>
    <property type="match status" value="1"/>
</dbReference>
<feature type="domain" description="TAFH" evidence="8">
    <location>
        <begin position="190"/>
        <end position="291"/>
    </location>
</feature>
<dbReference type="FunFam" id="1.10.20.10:FF:000015">
    <property type="entry name" value="Transcription initiation factor TFIID subunit 4B"/>
    <property type="match status" value="1"/>
</dbReference>
<dbReference type="PANTHER" id="PTHR15138:SF14">
    <property type="entry name" value="TRANSCRIPTION INITIATION FACTOR TFIID SUBUNIT 4"/>
    <property type="match status" value="1"/>
</dbReference>
<dbReference type="SMART" id="SM00549">
    <property type="entry name" value="TAFH"/>
    <property type="match status" value="1"/>
</dbReference>
<evidence type="ECO:0000259" key="8">
    <source>
        <dbReference type="PROSITE" id="PS51119"/>
    </source>
</evidence>
<keyword evidence="6" id="KW-0175">Coiled coil</keyword>
<sequence length="679" mass="73163">MNPYKATLPGTRLRAPRMVVGSAVRQPRNIQPLIARPGPMRAGIAQSNAVALQAGVMPGAVVFKTEDGQLQFVNVHPNAVQPVSPGPVASRGQFRVPAPPAPAPVQQPQRIMQQIPARYSATPANIRNRPPGLALTPAGIVCVSQAQIMPPPQSLGVKIVPAPTVAAVTQQLSIQTSPMTVGAHEAAANAPQMSPDTAKQKCRNFFSTLIRLASDQPENTAENVKHLIQGLVDDTMQPEEFTTKLERELSSNPQPCLIPFLRKSLPWLRHALLTNELSIEGIRPPPRSALCIAPPSPPIVRSVQKTAVARTVLPRAAAAQLQMMPQSALAAAQMASPVDLQGLLAQQHRLAASVRPSPGGVGGVAPGGGKSLLLARPPNFAVALPPAAGGVLPFKVPAPVSTAAQPKASLSTSTGSVGGGGGGASSTKEKRSAGPALIDEDINDVPTMGGVDVAEECRAILSTGDDDAEPRSCKDENFLFTDALHKRISALAAAHGIDEVPDDVVALVSHATQERLKTFIEKLSVIAEHRQENVRCDPRCEVTQDVRRQLRFLEELERAEKRRHEEEERELLLRAARSRAKVEDPEHVKLKQRARDLQRAELEEARQREANMTALLAIGNRKRPVPVVAPGGGPGQQPFHAQVYRPRLKRVSTRDVLFLMEQERSKFSSEFIYKAYMKY</sequence>
<keyword evidence="4" id="KW-0804">Transcription</keyword>
<proteinExistence type="inferred from homology"/>
<dbReference type="GO" id="GO:0016251">
    <property type="term" value="F:RNA polymerase II general transcription initiation factor activity"/>
    <property type="evidence" value="ECO:0007669"/>
    <property type="project" value="TreeGrafter"/>
</dbReference>
<evidence type="ECO:0000313" key="9">
    <source>
        <dbReference type="EMBL" id="JAP83148.1"/>
    </source>
</evidence>
<dbReference type="AlphaFoldDB" id="A0A131YWX0"/>
<evidence type="ECO:0000256" key="2">
    <source>
        <dbReference type="ARBA" id="ARBA00006178"/>
    </source>
</evidence>
<dbReference type="SUPFAM" id="SSF47113">
    <property type="entry name" value="Histone-fold"/>
    <property type="match status" value="1"/>
</dbReference>
<dbReference type="Gene3D" id="1.10.20.10">
    <property type="entry name" value="Histone, subunit A"/>
    <property type="match status" value="1"/>
</dbReference>
<evidence type="ECO:0000256" key="7">
    <source>
        <dbReference type="SAM" id="MobiDB-lite"/>
    </source>
</evidence>
<organism evidence="9">
    <name type="scientific">Rhipicephalus appendiculatus</name>
    <name type="common">Brown ear tick</name>
    <dbReference type="NCBI Taxonomy" id="34631"/>
    <lineage>
        <taxon>Eukaryota</taxon>
        <taxon>Metazoa</taxon>
        <taxon>Ecdysozoa</taxon>
        <taxon>Arthropoda</taxon>
        <taxon>Chelicerata</taxon>
        <taxon>Arachnida</taxon>
        <taxon>Acari</taxon>
        <taxon>Parasitiformes</taxon>
        <taxon>Ixodida</taxon>
        <taxon>Ixodoidea</taxon>
        <taxon>Ixodidae</taxon>
        <taxon>Rhipicephalinae</taxon>
        <taxon>Rhipicephalus</taxon>
        <taxon>Rhipicephalus</taxon>
    </lineage>
</organism>
<evidence type="ECO:0000256" key="4">
    <source>
        <dbReference type="ARBA" id="ARBA00023163"/>
    </source>
</evidence>
<dbReference type="Pfam" id="PF05236">
    <property type="entry name" value="TAF4"/>
    <property type="match status" value="1"/>
</dbReference>
<keyword evidence="9" id="KW-0396">Initiation factor</keyword>
<dbReference type="PROSITE" id="PS51119">
    <property type="entry name" value="TAFH"/>
    <property type="match status" value="1"/>
</dbReference>
<dbReference type="EMBL" id="GEDV01005409">
    <property type="protein sequence ID" value="JAP83148.1"/>
    <property type="molecule type" value="Transcribed_RNA"/>
</dbReference>
<dbReference type="InterPro" id="IPR009072">
    <property type="entry name" value="Histone-fold"/>
</dbReference>
<name>A0A131YWX0_RHIAP</name>
<dbReference type="InterPro" id="IPR045144">
    <property type="entry name" value="TAF4"/>
</dbReference>
<dbReference type="InterPro" id="IPR007900">
    <property type="entry name" value="TAF4_C"/>
</dbReference>
<comment type="similarity">
    <text evidence="2">Belongs to the TAF4 family.</text>
</comment>
<keyword evidence="9" id="KW-0648">Protein biosynthesis</keyword>
<comment type="subcellular location">
    <subcellularLocation>
        <location evidence="1">Nucleus</location>
    </subcellularLocation>
</comment>
<evidence type="ECO:0000256" key="3">
    <source>
        <dbReference type="ARBA" id="ARBA00023015"/>
    </source>
</evidence>
<dbReference type="SUPFAM" id="SSF158553">
    <property type="entry name" value="TAFH domain-like"/>
    <property type="match status" value="1"/>
</dbReference>
<accession>A0A131YWX0</accession>
<dbReference type="GO" id="GO:0003743">
    <property type="term" value="F:translation initiation factor activity"/>
    <property type="evidence" value="ECO:0007669"/>
    <property type="project" value="UniProtKB-KW"/>
</dbReference>
<evidence type="ECO:0000256" key="5">
    <source>
        <dbReference type="ARBA" id="ARBA00023242"/>
    </source>
</evidence>
<evidence type="ECO:0000256" key="6">
    <source>
        <dbReference type="SAM" id="Coils"/>
    </source>
</evidence>